<dbReference type="InterPro" id="IPR008969">
    <property type="entry name" value="CarboxyPept-like_regulatory"/>
</dbReference>
<keyword evidence="2" id="KW-1185">Reference proteome</keyword>
<gene>
    <name evidence="1" type="ORF">BC751_0268</name>
</gene>
<organism evidence="1 2">
    <name type="scientific">Cecembia calidifontis</name>
    <dbReference type="NCBI Taxonomy" id="1187080"/>
    <lineage>
        <taxon>Bacteria</taxon>
        <taxon>Pseudomonadati</taxon>
        <taxon>Bacteroidota</taxon>
        <taxon>Cytophagia</taxon>
        <taxon>Cytophagales</taxon>
        <taxon>Cyclobacteriaceae</taxon>
        <taxon>Cecembia</taxon>
    </lineage>
</organism>
<reference evidence="1 2" key="1">
    <citation type="submission" date="2019-02" db="EMBL/GenBank/DDBJ databases">
        <title>Genomic Encyclopedia of Archaeal and Bacterial Type Strains, Phase II (KMG-II): from individual species to whole genera.</title>
        <authorList>
            <person name="Goeker M."/>
        </authorList>
    </citation>
    <scope>NUCLEOTIDE SEQUENCE [LARGE SCALE GENOMIC DNA]</scope>
    <source>
        <strain evidence="1 2">DSM 21411</strain>
    </source>
</reference>
<evidence type="ECO:0008006" key="3">
    <source>
        <dbReference type="Google" id="ProtNLM"/>
    </source>
</evidence>
<dbReference type="Proteomes" id="UP000292209">
    <property type="component" value="Unassembled WGS sequence"/>
</dbReference>
<dbReference type="AlphaFoldDB" id="A0A4Q7P5M4"/>
<dbReference type="EMBL" id="SGXG01000001">
    <property type="protein sequence ID" value="RZS94760.1"/>
    <property type="molecule type" value="Genomic_DNA"/>
</dbReference>
<sequence>MVFGQTDNRIMGIVLDEKTEPVPFASVMLLNPQDSTIINFGQTNFQGEFLIVSEYPVQLFLKVSRLGYQDAYYTTESLGFLTLNVQSKEIELNQYTVEYQEPMRIKSDTTTYDVAAFSDGFERNLEELLKKIPGMTISDNGTVFFNGKAIDKILVEGDDFFSKNYKVLSRNIPPGLLESIEAIENFNDRKLLRGIENSDKTVLNLKFQKGLKASLFGNGSIGGGLPQNYEGNAVLFSLLDKIKVGYIGDINNSGKESLAESEDFLSWESTESLLIKPYFLTAELPLNAFTPFIPNLPKRRYNINNDLLQALQFNGSNNRNYKSNTYALFQQNRIRNTLENFNSFFLNNNTFDVRETGNGNSGIRNLQLRSVHDIELDSLSQITFTLRVNNSLESSVLNSTVETEDRQASVFQNLNSMNQTRYFRGEYLKKLNYRTAIQSDFFISRNISDQNLDIFRGTFDENLTEQLEYELIQSFNTSSFSAGSSWKFAGRAGKHQYGFLFHYGYLTFDLNSDLTQQQAPASSEIDEAGFLNQINFENQTLIFSFSDRIFLARNTVLKLQVEKQWFQNNIRQAGDDNQTTSDWLLNYQIGLNHTISSRHKFFFEHYSHNQLSSPLQAFNGRVFNSANSSVNFAGGLNIIEQTGLNWRYDFFDRTSYWKMAVSGNHFIQKNPFIIDFQNDGDLLFNITGFASPISNTQNRADLETSKMVFPVKSRVGIRGGLSQNLINRAVKGILLPIEPVNTTSIGFFWVSAFDRPINFRWESKRRNSRIISENLTSDFSFSNFQHQGSLTYSLMENLRLKLAYELITWDERKIDFLDFHADYTPWKNKGIHLQLNATNLLNNSELTFLNLSNTLKNSTTYSILPRLILLNVSFDIGRR</sequence>
<evidence type="ECO:0000313" key="2">
    <source>
        <dbReference type="Proteomes" id="UP000292209"/>
    </source>
</evidence>
<comment type="caution">
    <text evidence="1">The sequence shown here is derived from an EMBL/GenBank/DDBJ whole genome shotgun (WGS) entry which is preliminary data.</text>
</comment>
<evidence type="ECO:0000313" key="1">
    <source>
        <dbReference type="EMBL" id="RZS94760.1"/>
    </source>
</evidence>
<name>A0A4Q7P5M4_9BACT</name>
<accession>A0A4Q7P5M4</accession>
<dbReference type="SUPFAM" id="SSF49464">
    <property type="entry name" value="Carboxypeptidase regulatory domain-like"/>
    <property type="match status" value="1"/>
</dbReference>
<proteinExistence type="predicted"/>
<protein>
    <recommendedName>
        <fullName evidence="3">Carboxypeptidase-like protein</fullName>
    </recommendedName>
</protein>